<reference evidence="1 2" key="1">
    <citation type="journal article" date="2019" name="Int. J. Syst. Evol. Microbiol.">
        <title>The Global Catalogue of Microorganisms (GCM) 10K type strain sequencing project: providing services to taxonomists for standard genome sequencing and annotation.</title>
        <authorList>
            <consortium name="The Broad Institute Genomics Platform"/>
            <consortium name="The Broad Institute Genome Sequencing Center for Infectious Disease"/>
            <person name="Wu L."/>
            <person name="Ma J."/>
        </authorList>
    </citation>
    <scope>NUCLEOTIDE SEQUENCE [LARGE SCALE GENOMIC DNA]</scope>
    <source>
        <strain evidence="1 2">JCM 15589</strain>
    </source>
</reference>
<name>A0ABN2JVQ0_9MICO</name>
<dbReference type="EMBL" id="BAAAPM010000010">
    <property type="protein sequence ID" value="GAA1740536.1"/>
    <property type="molecule type" value="Genomic_DNA"/>
</dbReference>
<accession>A0ABN2JVQ0</accession>
<comment type="caution">
    <text evidence="1">The sequence shown here is derived from an EMBL/GenBank/DDBJ whole genome shotgun (WGS) entry which is preliminary data.</text>
</comment>
<organism evidence="1 2">
    <name type="scientific">Isoptericola hypogeus</name>
    <dbReference type="NCBI Taxonomy" id="300179"/>
    <lineage>
        <taxon>Bacteria</taxon>
        <taxon>Bacillati</taxon>
        <taxon>Actinomycetota</taxon>
        <taxon>Actinomycetes</taxon>
        <taxon>Micrococcales</taxon>
        <taxon>Promicromonosporaceae</taxon>
        <taxon>Isoptericola</taxon>
    </lineage>
</organism>
<sequence>MEIGESLVGAYLRHVRGCHTVAYNAYLPEQQGEIDVIGIAGAGEEQSVWIAEVAIHLDDLNYGGNAKSVETVRRKVDRALQYARNVYNEDSPTVEFWSPKVPPGIVSGLEAFEDITLVLNHEFTRRVNELAAIAGKSTKQYGDDGFRFLQVLTHLVGNKPQFAPPSHVPSP</sequence>
<dbReference type="Proteomes" id="UP001501138">
    <property type="component" value="Unassembled WGS sequence"/>
</dbReference>
<protein>
    <submittedName>
        <fullName evidence="1">Uncharacterized protein</fullName>
    </submittedName>
</protein>
<evidence type="ECO:0000313" key="1">
    <source>
        <dbReference type="EMBL" id="GAA1740536.1"/>
    </source>
</evidence>
<gene>
    <name evidence="1" type="ORF">GCM10009809_40050</name>
</gene>
<dbReference type="RefSeq" id="WP_344250656.1">
    <property type="nucleotide sequence ID" value="NZ_BAAAPM010000010.1"/>
</dbReference>
<keyword evidence="2" id="KW-1185">Reference proteome</keyword>
<proteinExistence type="predicted"/>
<evidence type="ECO:0000313" key="2">
    <source>
        <dbReference type="Proteomes" id="UP001501138"/>
    </source>
</evidence>